<dbReference type="InterPro" id="IPR026341">
    <property type="entry name" value="T9SS_type_B"/>
</dbReference>
<dbReference type="InterPro" id="IPR016186">
    <property type="entry name" value="C-type_lectin-like/link_sf"/>
</dbReference>
<dbReference type="InterPro" id="IPR016187">
    <property type="entry name" value="CTDL_fold"/>
</dbReference>
<accession>A0A4S1E1T1</accession>
<dbReference type="AlphaFoldDB" id="A0A4S1E1T1"/>
<feature type="domain" description="C-type lectin" evidence="1">
    <location>
        <begin position="146"/>
        <end position="269"/>
    </location>
</feature>
<reference evidence="2 3" key="1">
    <citation type="submission" date="2019-04" db="EMBL/GenBank/DDBJ databases">
        <authorList>
            <person name="Liu A."/>
        </authorList>
    </citation>
    <scope>NUCLEOTIDE SEQUENCE [LARGE SCALE GENOMIC DNA]</scope>
    <source>
        <strain evidence="2 3">RZ03</strain>
    </source>
</reference>
<dbReference type="InterPro" id="IPR001304">
    <property type="entry name" value="C-type_lectin-like"/>
</dbReference>
<protein>
    <submittedName>
        <fullName evidence="2">T9SS type B sorting domain-containing protein</fullName>
    </submittedName>
</protein>
<dbReference type="OrthoDB" id="9765926at2"/>
<evidence type="ECO:0000313" key="3">
    <source>
        <dbReference type="Proteomes" id="UP000307602"/>
    </source>
</evidence>
<dbReference type="NCBIfam" id="TIGR04131">
    <property type="entry name" value="Bac_Flav_CTERM"/>
    <property type="match status" value="1"/>
</dbReference>
<dbReference type="EMBL" id="SRSO01000001">
    <property type="protein sequence ID" value="TGV04566.1"/>
    <property type="molecule type" value="Genomic_DNA"/>
</dbReference>
<dbReference type="Gene3D" id="3.10.100.10">
    <property type="entry name" value="Mannose-Binding Protein A, subunit A"/>
    <property type="match status" value="1"/>
</dbReference>
<dbReference type="Pfam" id="PF13585">
    <property type="entry name" value="CHU_C"/>
    <property type="match status" value="1"/>
</dbReference>
<sequence length="824" mass="89429">MFCRISTLFTFLVFLIHVNGYTQNVAPALTATGNQIYCPTIPINIVTSFNIVDLDDTEIEALFVQISTGYQSGEDFLALTGSHPSISTSWNTLEGKLTLESNTAGGLVSYIDLITAVEAIEFRSTSTRSLDKTFSITIGDANYLPSTDHYYEYVPALGITWTDARVTAEARTYFGLKGYLATITSREEAQLSGEQVAGAGWIGGSDAETEGVWKWVTGPENGTVFWNGSINGTTPNYANWNTSEPNQAGDEDYAHVTDPNVGRAGSWNDLTNTGLASGVYQPKGYIVEYGGLPGDPSLNISASTSIYTASIIDSEGSSRCGTGTLTLTATPSSIATTVLWYTSATGGSPIGSGMSFTTPIISTTTTYYAYASINGCTVGDRIPIRAEVIAIPTILSVNGDVVCESGAGVLSATPSSGHVNWYDSVTSVTPLFTGNRYTTPVLSNTTTYYVEAETATLTSCKSTSRTPVILTVQKTLPPTAVSTFQTFCDIEEASISDLVATGDAIQWYSTSTGGLPLDTTEKLVHTTYYATQTVNNCESILRLSVDVEIYETVEVLQSEDIPALFECDTNADGDDTNGFSTFDLTLNETILLNGKNAADFTFSYFIDNAYNIPISMPYNTFENTIKNGQAIYVRISNNIHSSCYTNTSFEIAVPARATIDMEDITIVELTDNNSIAINNENNNLGNVAYEFALDDILGPYQDEPFFDRLEAGLHTIYVRDKNECTSVKLEVFILGFPKFFTPNNDGSNDTWQVKGLGTDFSNASVVNVYDRYGKLIKQLNARNGKWDGTFNGSQLPASDYWFVAQLIDQTGTKRIYRGHFSLIN</sequence>
<dbReference type="SUPFAM" id="SSF56436">
    <property type="entry name" value="C-type lectin-like"/>
    <property type="match status" value="1"/>
</dbReference>
<dbReference type="RefSeq" id="WP_135874242.1">
    <property type="nucleotide sequence ID" value="NZ_SRSO01000001.1"/>
</dbReference>
<organism evidence="2 3">
    <name type="scientific">Flavivirga rizhaonensis</name>
    <dbReference type="NCBI Taxonomy" id="2559571"/>
    <lineage>
        <taxon>Bacteria</taxon>
        <taxon>Pseudomonadati</taxon>
        <taxon>Bacteroidota</taxon>
        <taxon>Flavobacteriia</taxon>
        <taxon>Flavobacteriales</taxon>
        <taxon>Flavobacteriaceae</taxon>
        <taxon>Flavivirga</taxon>
    </lineage>
</organism>
<gene>
    <name evidence="2" type="ORF">EM932_00105</name>
</gene>
<evidence type="ECO:0000259" key="1">
    <source>
        <dbReference type="PROSITE" id="PS50041"/>
    </source>
</evidence>
<dbReference type="Proteomes" id="UP000307602">
    <property type="component" value="Unassembled WGS sequence"/>
</dbReference>
<keyword evidence="3" id="KW-1185">Reference proteome</keyword>
<dbReference type="InterPro" id="IPR044023">
    <property type="entry name" value="Ig_7"/>
</dbReference>
<dbReference type="PROSITE" id="PS50041">
    <property type="entry name" value="C_TYPE_LECTIN_2"/>
    <property type="match status" value="1"/>
</dbReference>
<comment type="caution">
    <text evidence="2">The sequence shown here is derived from an EMBL/GenBank/DDBJ whole genome shotgun (WGS) entry which is preliminary data.</text>
</comment>
<name>A0A4S1E1T1_9FLAO</name>
<proteinExistence type="predicted"/>
<dbReference type="Pfam" id="PF19081">
    <property type="entry name" value="Ig_7"/>
    <property type="match status" value="3"/>
</dbReference>
<dbReference type="CDD" id="cd03603">
    <property type="entry name" value="CLECT_VCBS"/>
    <property type="match status" value="1"/>
</dbReference>
<dbReference type="InterPro" id="IPR034007">
    <property type="entry name" value="CTLD_bac"/>
</dbReference>
<evidence type="ECO:0000313" key="2">
    <source>
        <dbReference type="EMBL" id="TGV04566.1"/>
    </source>
</evidence>